<name>A0ABP1Q5R4_9HEXA</name>
<keyword evidence="3" id="KW-1185">Reference proteome</keyword>
<comment type="caution">
    <text evidence="2">The sequence shown here is derived from an EMBL/GenBank/DDBJ whole genome shotgun (WGS) entry which is preliminary data.</text>
</comment>
<dbReference type="EMBL" id="CAXLJM020000023">
    <property type="protein sequence ID" value="CAL8088699.1"/>
    <property type="molecule type" value="Genomic_DNA"/>
</dbReference>
<feature type="region of interest" description="Disordered" evidence="1">
    <location>
        <begin position="73"/>
        <end position="138"/>
    </location>
</feature>
<dbReference type="Proteomes" id="UP001642540">
    <property type="component" value="Unassembled WGS sequence"/>
</dbReference>
<protein>
    <submittedName>
        <fullName evidence="2">Uncharacterized protein</fullName>
    </submittedName>
</protein>
<reference evidence="2 3" key="1">
    <citation type="submission" date="2024-08" db="EMBL/GenBank/DDBJ databases">
        <authorList>
            <person name="Cucini C."/>
            <person name="Frati F."/>
        </authorList>
    </citation>
    <scope>NUCLEOTIDE SEQUENCE [LARGE SCALE GENOMIC DNA]</scope>
</reference>
<organism evidence="2 3">
    <name type="scientific">Orchesella dallaii</name>
    <dbReference type="NCBI Taxonomy" id="48710"/>
    <lineage>
        <taxon>Eukaryota</taxon>
        <taxon>Metazoa</taxon>
        <taxon>Ecdysozoa</taxon>
        <taxon>Arthropoda</taxon>
        <taxon>Hexapoda</taxon>
        <taxon>Collembola</taxon>
        <taxon>Entomobryomorpha</taxon>
        <taxon>Entomobryoidea</taxon>
        <taxon>Orchesellidae</taxon>
        <taxon>Orchesellinae</taxon>
        <taxon>Orchesella</taxon>
    </lineage>
</organism>
<evidence type="ECO:0000256" key="1">
    <source>
        <dbReference type="SAM" id="MobiDB-lite"/>
    </source>
</evidence>
<feature type="compositionally biased region" description="Polar residues" evidence="1">
    <location>
        <begin position="73"/>
        <end position="90"/>
    </location>
</feature>
<proteinExistence type="predicted"/>
<feature type="compositionally biased region" description="Pro residues" evidence="1">
    <location>
        <begin position="127"/>
        <end position="138"/>
    </location>
</feature>
<sequence length="138" mass="15326">MQTLSAVDLHSRTQPHFYNRTGLVNPVWQLHCSCEMLAVPTSQHNLQHLCQNCQIPTNSCRCYQEQSGRNININAPSCHSPGSRSTSSFQYHEPQLHPVDSPPPYPGIHSQAGLDITNPSSVRMPSPSNPPPYSPKDN</sequence>
<accession>A0ABP1Q5R4</accession>
<evidence type="ECO:0000313" key="2">
    <source>
        <dbReference type="EMBL" id="CAL8088699.1"/>
    </source>
</evidence>
<evidence type="ECO:0000313" key="3">
    <source>
        <dbReference type="Proteomes" id="UP001642540"/>
    </source>
</evidence>
<gene>
    <name evidence="2" type="ORF">ODALV1_LOCUS7136</name>
</gene>